<dbReference type="PANTHER" id="PTHR37953:SF1">
    <property type="entry name" value="UPF0127 PROTEIN MJ1496"/>
    <property type="match status" value="1"/>
</dbReference>
<dbReference type="InterPro" id="IPR038695">
    <property type="entry name" value="Saro_0823-like_sf"/>
</dbReference>
<organism evidence="1 2">
    <name type="scientific">Acetobacter fallax</name>
    <dbReference type="NCBI Taxonomy" id="1737473"/>
    <lineage>
        <taxon>Bacteria</taxon>
        <taxon>Pseudomonadati</taxon>
        <taxon>Pseudomonadota</taxon>
        <taxon>Alphaproteobacteria</taxon>
        <taxon>Acetobacterales</taxon>
        <taxon>Acetobacteraceae</taxon>
        <taxon>Acetobacter</taxon>
    </lineage>
</organism>
<name>A0ABX0KKH5_9PROT</name>
<evidence type="ECO:0000313" key="2">
    <source>
        <dbReference type="Proteomes" id="UP000615326"/>
    </source>
</evidence>
<dbReference type="Gene3D" id="2.60.120.1140">
    <property type="entry name" value="Protein of unknown function DUF192"/>
    <property type="match status" value="1"/>
</dbReference>
<dbReference type="Pfam" id="PF02643">
    <property type="entry name" value="DUF192"/>
    <property type="match status" value="1"/>
</dbReference>
<sequence length="128" mass="14023">MREPLSIESKNGKHQFSIEIAKTPREQEVGEMFRPDLPADRGMLFVWPYAQQSDMWMENTLASLDIIFIGADRHIQSIIENTVPGSLAHLSSHGPVLATLELQGGITGKLGISVGDVVSVPSLVQKKS</sequence>
<protein>
    <submittedName>
        <fullName evidence="1">DUF192 domain-containing protein</fullName>
    </submittedName>
</protein>
<evidence type="ECO:0000313" key="1">
    <source>
        <dbReference type="EMBL" id="NHO34382.1"/>
    </source>
</evidence>
<dbReference type="Proteomes" id="UP000615326">
    <property type="component" value="Unassembled WGS sequence"/>
</dbReference>
<reference evidence="1 2" key="1">
    <citation type="journal article" date="2020" name="Int. J. Syst. Evol. Microbiol.">
        <title>Novel acetic acid bacteria from cider fermentations: Acetobacter conturbans sp. nov. and Acetobacter fallax sp. nov.</title>
        <authorList>
            <person name="Sombolestani A.S."/>
            <person name="Cleenwerck I."/>
            <person name="Cnockaert M."/>
            <person name="Borremans W."/>
            <person name="Wieme A.D."/>
            <person name="De Vuyst L."/>
            <person name="Vandamme P."/>
        </authorList>
    </citation>
    <scope>NUCLEOTIDE SEQUENCE [LARGE SCALE GENOMIC DNA]</scope>
    <source>
        <strain evidence="1 2">LMG 1637</strain>
    </source>
</reference>
<accession>A0ABX0KKH5</accession>
<gene>
    <name evidence="1" type="ORF">GOB84_18070</name>
</gene>
<dbReference type="InterPro" id="IPR003795">
    <property type="entry name" value="DUF192"/>
</dbReference>
<proteinExistence type="predicted"/>
<dbReference type="PANTHER" id="PTHR37953">
    <property type="entry name" value="UPF0127 PROTEIN MJ1496"/>
    <property type="match status" value="1"/>
</dbReference>
<dbReference type="EMBL" id="WOSW01000082">
    <property type="protein sequence ID" value="NHO34382.1"/>
    <property type="molecule type" value="Genomic_DNA"/>
</dbReference>
<comment type="caution">
    <text evidence="1">The sequence shown here is derived from an EMBL/GenBank/DDBJ whole genome shotgun (WGS) entry which is preliminary data.</text>
</comment>
<keyword evidence="2" id="KW-1185">Reference proteome</keyword>